<dbReference type="GO" id="GO:0005524">
    <property type="term" value="F:ATP binding"/>
    <property type="evidence" value="ECO:0007669"/>
    <property type="project" value="UniProtKB-UniRule"/>
</dbReference>
<dbReference type="AlphaFoldDB" id="A0A9D4YLS1"/>
<organism evidence="5 6">
    <name type="scientific">Pisum sativum</name>
    <name type="common">Garden pea</name>
    <name type="synonym">Lathyrus oleraceus</name>
    <dbReference type="NCBI Taxonomy" id="3888"/>
    <lineage>
        <taxon>Eukaryota</taxon>
        <taxon>Viridiplantae</taxon>
        <taxon>Streptophyta</taxon>
        <taxon>Embryophyta</taxon>
        <taxon>Tracheophyta</taxon>
        <taxon>Spermatophyta</taxon>
        <taxon>Magnoliopsida</taxon>
        <taxon>eudicotyledons</taxon>
        <taxon>Gunneridae</taxon>
        <taxon>Pentapetalae</taxon>
        <taxon>rosids</taxon>
        <taxon>fabids</taxon>
        <taxon>Fabales</taxon>
        <taxon>Fabaceae</taxon>
        <taxon>Papilionoideae</taxon>
        <taxon>50 kb inversion clade</taxon>
        <taxon>NPAAA clade</taxon>
        <taxon>Hologalegina</taxon>
        <taxon>IRL clade</taxon>
        <taxon>Fabeae</taxon>
        <taxon>Lathyrus</taxon>
    </lineage>
</organism>
<keyword evidence="6" id="KW-1185">Reference proteome</keyword>
<dbReference type="EMBL" id="JAMSHJ010000002">
    <property type="protein sequence ID" value="KAI5440035.1"/>
    <property type="molecule type" value="Genomic_DNA"/>
</dbReference>
<keyword evidence="2" id="KW-0067">ATP-binding</keyword>
<dbReference type="Gramene" id="Psat02G0540600-T1">
    <property type="protein sequence ID" value="KAI5440035.1"/>
    <property type="gene ID" value="KIW84_025406"/>
</dbReference>
<dbReference type="GO" id="GO:0008017">
    <property type="term" value="F:microtubule binding"/>
    <property type="evidence" value="ECO:0007669"/>
    <property type="project" value="InterPro"/>
</dbReference>
<dbReference type="InterPro" id="IPR036961">
    <property type="entry name" value="Kinesin_motor_dom_sf"/>
</dbReference>
<evidence type="ECO:0000313" key="5">
    <source>
        <dbReference type="EMBL" id="KAI5440035.1"/>
    </source>
</evidence>
<dbReference type="Pfam" id="PF00225">
    <property type="entry name" value="Kinesin"/>
    <property type="match status" value="1"/>
</dbReference>
<dbReference type="Gene3D" id="3.40.850.10">
    <property type="entry name" value="Kinesin motor domain"/>
    <property type="match status" value="1"/>
</dbReference>
<dbReference type="PANTHER" id="PTHR47972">
    <property type="entry name" value="KINESIN-LIKE PROTEIN KLP-3"/>
    <property type="match status" value="1"/>
</dbReference>
<comment type="similarity">
    <text evidence="2">Belongs to the TRAFAC class myosin-kinesin ATPase superfamily. Kinesin family.</text>
</comment>
<keyword evidence="3" id="KW-0812">Transmembrane</keyword>
<keyword evidence="2" id="KW-0547">Nucleotide-binding</keyword>
<sequence length="287" mass="32995">MAKLREEIAVQKAKETELNKTIHITGYFSITGLTRIGSRLSETEVKQLMEATQLLPSETETQVSNSDSVEGLLPVSKVYTDVAVVPEQQNNEIQHLISNLQKVEELRLKQRVVDGKRRQALSKILDIKVFCRIRPNLSKEKRRNYEPVSAESERVRVKFGGTRKEYAFDKVFHQDTTQESVFVEVEPILRSAMDGHNVCIFAYGQTGTGKTFTMDGTNEQLGIIPRAIEELFRQTSMDASSSFTFSMRHLNEPTMCRCNMDSQLFDILSKVLLFLMYFEFLYMIQWL</sequence>
<keyword evidence="3" id="KW-1133">Transmembrane helix</keyword>
<comment type="caution">
    <text evidence="5">The sequence shown here is derived from an EMBL/GenBank/DDBJ whole genome shotgun (WGS) entry which is preliminary data.</text>
</comment>
<dbReference type="InterPro" id="IPR001752">
    <property type="entry name" value="Kinesin_motor_dom"/>
</dbReference>
<dbReference type="SUPFAM" id="SSF52540">
    <property type="entry name" value="P-loop containing nucleoside triphosphate hydrolases"/>
    <property type="match status" value="1"/>
</dbReference>
<proteinExistence type="inferred from homology"/>
<dbReference type="InterPro" id="IPR027417">
    <property type="entry name" value="P-loop_NTPase"/>
</dbReference>
<dbReference type="SMART" id="SM00129">
    <property type="entry name" value="KISc"/>
    <property type="match status" value="1"/>
</dbReference>
<evidence type="ECO:0000256" key="3">
    <source>
        <dbReference type="SAM" id="Phobius"/>
    </source>
</evidence>
<accession>A0A9D4YLS1</accession>
<keyword evidence="1 2" id="KW-0505">Motor protein</keyword>
<evidence type="ECO:0000256" key="1">
    <source>
        <dbReference type="ARBA" id="ARBA00023175"/>
    </source>
</evidence>
<name>A0A9D4YLS1_PEA</name>
<feature type="binding site" evidence="2">
    <location>
        <begin position="204"/>
        <end position="211"/>
    </location>
    <ligand>
        <name>ATP</name>
        <dbReference type="ChEBI" id="CHEBI:30616"/>
    </ligand>
</feature>
<feature type="domain" description="Kinesin motor" evidence="4">
    <location>
        <begin position="126"/>
        <end position="287"/>
    </location>
</feature>
<keyword evidence="3" id="KW-0472">Membrane</keyword>
<dbReference type="GO" id="GO:0007018">
    <property type="term" value="P:microtubule-based movement"/>
    <property type="evidence" value="ECO:0007669"/>
    <property type="project" value="InterPro"/>
</dbReference>
<feature type="transmembrane region" description="Helical" evidence="3">
    <location>
        <begin position="264"/>
        <end position="284"/>
    </location>
</feature>
<reference evidence="5 6" key="1">
    <citation type="journal article" date="2022" name="Nat. Genet.">
        <title>Improved pea reference genome and pan-genome highlight genomic features and evolutionary characteristics.</title>
        <authorList>
            <person name="Yang T."/>
            <person name="Liu R."/>
            <person name="Luo Y."/>
            <person name="Hu S."/>
            <person name="Wang D."/>
            <person name="Wang C."/>
            <person name="Pandey M.K."/>
            <person name="Ge S."/>
            <person name="Xu Q."/>
            <person name="Li N."/>
            <person name="Li G."/>
            <person name="Huang Y."/>
            <person name="Saxena R.K."/>
            <person name="Ji Y."/>
            <person name="Li M."/>
            <person name="Yan X."/>
            <person name="He Y."/>
            <person name="Liu Y."/>
            <person name="Wang X."/>
            <person name="Xiang C."/>
            <person name="Varshney R.K."/>
            <person name="Ding H."/>
            <person name="Gao S."/>
            <person name="Zong X."/>
        </authorList>
    </citation>
    <scope>NUCLEOTIDE SEQUENCE [LARGE SCALE GENOMIC DNA]</scope>
    <source>
        <strain evidence="5 6">cv. Zhongwan 6</strain>
    </source>
</reference>
<dbReference type="Proteomes" id="UP001058974">
    <property type="component" value="Chromosome 2"/>
</dbReference>
<dbReference type="PROSITE" id="PS50067">
    <property type="entry name" value="KINESIN_MOTOR_2"/>
    <property type="match status" value="1"/>
</dbReference>
<dbReference type="InterPro" id="IPR027640">
    <property type="entry name" value="Kinesin-like_fam"/>
</dbReference>
<dbReference type="PANTHER" id="PTHR47972:SF9">
    <property type="entry name" value="KINESIN-LIKE PROTEIN KIN-14U"/>
    <property type="match status" value="1"/>
</dbReference>
<gene>
    <name evidence="5" type="ORF">KIW84_025406</name>
</gene>
<dbReference type="GO" id="GO:0003777">
    <property type="term" value="F:microtubule motor activity"/>
    <property type="evidence" value="ECO:0007669"/>
    <property type="project" value="InterPro"/>
</dbReference>
<protein>
    <recommendedName>
        <fullName evidence="4">Kinesin motor domain-containing protein</fullName>
    </recommendedName>
</protein>
<evidence type="ECO:0000259" key="4">
    <source>
        <dbReference type="PROSITE" id="PS50067"/>
    </source>
</evidence>
<dbReference type="GO" id="GO:0015630">
    <property type="term" value="C:microtubule cytoskeleton"/>
    <property type="evidence" value="ECO:0007669"/>
    <property type="project" value="TreeGrafter"/>
</dbReference>
<evidence type="ECO:0000313" key="6">
    <source>
        <dbReference type="Proteomes" id="UP001058974"/>
    </source>
</evidence>
<evidence type="ECO:0000256" key="2">
    <source>
        <dbReference type="PROSITE-ProRule" id="PRU00283"/>
    </source>
</evidence>